<feature type="region of interest" description="Disordered" evidence="1">
    <location>
        <begin position="38"/>
        <end position="60"/>
    </location>
</feature>
<reference evidence="2 3" key="1">
    <citation type="submission" date="2014-02" db="EMBL/GenBank/DDBJ databases">
        <title>The small core and large imbalanced accessory genome model reveals a collaborative survival strategy of Sorangium cellulosum strains in nature.</title>
        <authorList>
            <person name="Han K."/>
            <person name="Peng R."/>
            <person name="Blom J."/>
            <person name="Li Y.-Z."/>
        </authorList>
    </citation>
    <scope>NUCLEOTIDE SEQUENCE [LARGE SCALE GENOMIC DNA]</scope>
    <source>
        <strain evidence="2 3">So0011-07</strain>
    </source>
</reference>
<accession>A0A150SJE5</accession>
<protein>
    <submittedName>
        <fullName evidence="2">Uncharacterized protein</fullName>
    </submittedName>
</protein>
<sequence length="112" mass="12287">MNQGSSSGRLSRSRIPRSLYILLWAPVMALVFAGCGGVEPSPSSDSEADESTPNEDTDLSWEEFQANVYRDPGRGLYILGSDGRGLNDTELRVVYQRYVQTGALVVDRSDGR</sequence>
<evidence type="ECO:0000256" key="1">
    <source>
        <dbReference type="SAM" id="MobiDB-lite"/>
    </source>
</evidence>
<evidence type="ECO:0000313" key="3">
    <source>
        <dbReference type="Proteomes" id="UP000075635"/>
    </source>
</evidence>
<dbReference type="AlphaFoldDB" id="A0A150SJE5"/>
<proteinExistence type="predicted"/>
<dbReference type="Proteomes" id="UP000075635">
    <property type="component" value="Unassembled WGS sequence"/>
</dbReference>
<evidence type="ECO:0000313" key="2">
    <source>
        <dbReference type="EMBL" id="KYF92593.1"/>
    </source>
</evidence>
<dbReference type="EMBL" id="JEMB01000902">
    <property type="protein sequence ID" value="KYF92593.1"/>
    <property type="molecule type" value="Genomic_DNA"/>
</dbReference>
<organism evidence="2 3">
    <name type="scientific">Sorangium cellulosum</name>
    <name type="common">Polyangium cellulosum</name>
    <dbReference type="NCBI Taxonomy" id="56"/>
    <lineage>
        <taxon>Bacteria</taxon>
        <taxon>Pseudomonadati</taxon>
        <taxon>Myxococcota</taxon>
        <taxon>Polyangia</taxon>
        <taxon>Polyangiales</taxon>
        <taxon>Polyangiaceae</taxon>
        <taxon>Sorangium</taxon>
    </lineage>
</organism>
<name>A0A150SJE5_SORCE</name>
<gene>
    <name evidence="2" type="ORF">BE17_14325</name>
</gene>
<comment type="caution">
    <text evidence="2">The sequence shown here is derived from an EMBL/GenBank/DDBJ whole genome shotgun (WGS) entry which is preliminary data.</text>
</comment>
<feature type="compositionally biased region" description="Acidic residues" evidence="1">
    <location>
        <begin position="46"/>
        <end position="60"/>
    </location>
</feature>